<name>A0A9P0HM10_NEZVI</name>
<dbReference type="EMBL" id="OV725082">
    <property type="protein sequence ID" value="CAH1404197.1"/>
    <property type="molecule type" value="Genomic_DNA"/>
</dbReference>
<feature type="domain" description="ABC transmembrane type-1" evidence="15">
    <location>
        <begin position="918"/>
        <end position="1211"/>
    </location>
</feature>
<dbReference type="EC" id="7.6.2.2" evidence="3"/>
<dbReference type="PROSITE" id="PS50893">
    <property type="entry name" value="ABC_TRANSPORTER_2"/>
    <property type="match status" value="2"/>
</dbReference>
<evidence type="ECO:0000256" key="13">
    <source>
        <dbReference type="SAM" id="Phobius"/>
    </source>
</evidence>
<dbReference type="InterPro" id="IPR017871">
    <property type="entry name" value="ABC_transporter-like_CS"/>
</dbReference>
<dbReference type="FunFam" id="3.40.50.300:FF:000163">
    <property type="entry name" value="Multidrug resistance-associated protein member 4"/>
    <property type="match status" value="1"/>
</dbReference>
<feature type="domain" description="ABC transmembrane type-1" evidence="15">
    <location>
        <begin position="325"/>
        <end position="604"/>
    </location>
</feature>
<feature type="transmembrane region" description="Helical" evidence="13">
    <location>
        <begin position="1066"/>
        <end position="1082"/>
    </location>
</feature>
<protein>
    <recommendedName>
        <fullName evidence="3">ABC-type xenobiotic transporter</fullName>
        <ecNumber evidence="3">7.6.2.2</ecNumber>
    </recommendedName>
</protein>
<evidence type="ECO:0000256" key="7">
    <source>
        <dbReference type="ARBA" id="ARBA00022741"/>
    </source>
</evidence>
<feature type="transmembrane region" description="Helical" evidence="13">
    <location>
        <begin position="106"/>
        <end position="128"/>
    </location>
</feature>
<keyword evidence="8" id="KW-0067">ATP-binding</keyword>
<keyword evidence="5 13" id="KW-0812">Transmembrane</keyword>
<keyword evidence="10 13" id="KW-1133">Transmembrane helix</keyword>
<feature type="transmembrane region" description="Helical" evidence="13">
    <location>
        <begin position="74"/>
        <end position="94"/>
    </location>
</feature>
<feature type="domain" description="ABC transporter" evidence="14">
    <location>
        <begin position="1251"/>
        <end position="1482"/>
    </location>
</feature>
<keyword evidence="6" id="KW-0677">Repeat</keyword>
<feature type="domain" description="ABC transporter" evidence="14">
    <location>
        <begin position="639"/>
        <end position="863"/>
    </location>
</feature>
<dbReference type="Gene3D" id="1.20.1560.10">
    <property type="entry name" value="ABC transporter type 1, transmembrane domain"/>
    <property type="match status" value="2"/>
</dbReference>
<evidence type="ECO:0000256" key="10">
    <source>
        <dbReference type="ARBA" id="ARBA00022989"/>
    </source>
</evidence>
<dbReference type="FunFam" id="1.20.1560.10:FF:000113">
    <property type="entry name" value="ABC transporter, putative"/>
    <property type="match status" value="1"/>
</dbReference>
<keyword evidence="9" id="KW-1278">Translocase</keyword>
<feature type="transmembrane region" description="Helical" evidence="13">
    <location>
        <begin position="323"/>
        <end position="344"/>
    </location>
</feature>
<evidence type="ECO:0000259" key="14">
    <source>
        <dbReference type="PROSITE" id="PS50893"/>
    </source>
</evidence>
<dbReference type="Pfam" id="PF00005">
    <property type="entry name" value="ABC_tran"/>
    <property type="match status" value="2"/>
</dbReference>
<keyword evidence="17" id="KW-1185">Reference proteome</keyword>
<feature type="transmembrane region" description="Helical" evidence="13">
    <location>
        <begin position="178"/>
        <end position="196"/>
    </location>
</feature>
<evidence type="ECO:0000256" key="6">
    <source>
        <dbReference type="ARBA" id="ARBA00022737"/>
    </source>
</evidence>
<dbReference type="PANTHER" id="PTHR24223:SF330">
    <property type="entry name" value="ATP-BINDING CASSETTE SUB-FAMILY C MEMBER 10"/>
    <property type="match status" value="1"/>
</dbReference>
<feature type="transmembrane region" description="Helical" evidence="13">
    <location>
        <begin position="903"/>
        <end position="925"/>
    </location>
</feature>
<evidence type="ECO:0000256" key="12">
    <source>
        <dbReference type="ARBA" id="ARBA00034018"/>
    </source>
</evidence>
<feature type="transmembrane region" description="Helical" evidence="13">
    <location>
        <begin position="364"/>
        <end position="384"/>
    </location>
</feature>
<keyword evidence="7" id="KW-0547">Nucleotide-binding</keyword>
<comment type="catalytic activity">
    <reaction evidence="12">
        <text>ATP + H2O + xenobioticSide 1 = ADP + phosphate + xenobioticSide 2.</text>
        <dbReference type="EC" id="7.6.2.2"/>
    </reaction>
</comment>
<dbReference type="InterPro" id="IPR003593">
    <property type="entry name" value="AAA+_ATPase"/>
</dbReference>
<dbReference type="CDD" id="cd18605">
    <property type="entry name" value="ABC_6TM_MRP7_D2_like"/>
    <property type="match status" value="1"/>
</dbReference>
<dbReference type="GO" id="GO:0016887">
    <property type="term" value="F:ATP hydrolysis activity"/>
    <property type="evidence" value="ECO:0007669"/>
    <property type="project" value="InterPro"/>
</dbReference>
<dbReference type="PANTHER" id="PTHR24223">
    <property type="entry name" value="ATP-BINDING CASSETTE SUB-FAMILY C"/>
    <property type="match status" value="1"/>
</dbReference>
<sequence>MSSSRFVLDWNWKDFCGNGDNFTVWNQTFKDLDLCFQYLCLNTPILTLIAVISAYYSGLWYVETRRCKRDIWFLRVRCLATLLLAAVPVISSYITETLYPSSLNPVDYLLASVQCVSWLVHFSFILSLSHRHSKTLRGPILIIVLWAVNYILSFIKVHSNYLILRHPVSSLYGSRLPYIFSIIEVAFQSVYLFTLLPEGKSSPRLIFGPISAHTQADEQTPLFAVPSAYSRFREDLDPSYLGVAYEGCGIESKLFFSWVNPLMEKGVSGKLTSSEELFDLPDKLLTSNLNLKLRKALNKSVYETATPSVSLLKALHSCFWKEFYGIGIFRLVSDLSGFAGPLLLHSLVSFIENKDEQVVNGYMYALGLFIASLIGAFCSAHFNFMMSFVGLRIRGALISTLYRKTLSLNSIMISQFSTGEILNFMSTDMERIVNSCPSFHAFWSIPFQIVVTLYLLYRQVGISFLAGVGFTIILIPINKLLATYIGKLSTKTMGYKDDRILVISELLKGIKIIKFFVWEEYFLKKVGDIRSKEMKYLSLRKYLDALCVYFWATTPVLISFFTFLTYIYLGNTLTAPVVFTTIALLNMLITPLNAFPWVLNGLTEALVSVRRIEKLLMLPDCDIDDYYTPIYGDESPGTVIVENGNFFWGDLNFRLNSINVKITEGQLVGVIGKTGSGKSSLLAALLAEIDKISGLVFCSGHDQGIGYVSQTPWLHQGTLQENVLFGEPFISQKYWNVMEACALTFDLETLPGRDNTGISDSGSNLSGGQKARIALARAVYQNCSIYLLDDILSAVDTYVAKHIYSQCICGVLRGKTRILCTHQTKYLTNADLIIVMDGGRIIKQGPPSEILPNYLELLTDEELEIAEPSSKNEAKSDLKKSTSLDSVLLEEHKYSGNIEMKVYLKYFSSMGCFVMLSILLSMLLMQGTRNVVDLWLSIWVSSLSNGTNVTTVDLMEVEEYYQDNTTYYLIVYCSLAGANSLFTLARAFLFAYGGLRAARRLHDTLLQVVIRAKTYFFDITPVGRILNRFSSDIYTVDDSLPFILNILLAQFFSVVGMIFITIYGLPWVWLALAPLIPVYHWLQNHYRLTSRELKRLSSMSLSPMYTHYNDTLQGLVTIRAFKAASRFKHDNGCYLECNQKAQLSSSAASQWLGLRLQLIGVTMLTSVAFLAVLQHHLDLADAGLVGLAISYALGLTVSLGGIVNAFTETEREMISVERINQYSPETDKTFEIEEQKYSIAVPFGWPAQGVISFNNVYFRYRSHLPYSLTNVNFTTFPAERIGVIGRTGAGKSSLIAALFRLCEVSEGSITIDNVNIKLISLRELRSRMGVIPQDPFIFSGSVRSNLDPWDHHSDGELWDVLRKANLVTIIRNLGGLRTALTKGSLSSGQLQLLCLARALLHNAKIICIDEATANVDEATDRVIQQMIRNNFKHSTVITIAHRVRTILDSHRVLVMSNGQVLEFDTPSRLLKDKSSYFYQVANDSTFL</sequence>
<evidence type="ECO:0000256" key="2">
    <source>
        <dbReference type="ARBA" id="ARBA00009726"/>
    </source>
</evidence>
<organism evidence="16 17">
    <name type="scientific">Nezara viridula</name>
    <name type="common">Southern green stink bug</name>
    <name type="synonym">Cimex viridulus</name>
    <dbReference type="NCBI Taxonomy" id="85310"/>
    <lineage>
        <taxon>Eukaryota</taxon>
        <taxon>Metazoa</taxon>
        <taxon>Ecdysozoa</taxon>
        <taxon>Arthropoda</taxon>
        <taxon>Hexapoda</taxon>
        <taxon>Insecta</taxon>
        <taxon>Pterygota</taxon>
        <taxon>Neoptera</taxon>
        <taxon>Paraneoptera</taxon>
        <taxon>Hemiptera</taxon>
        <taxon>Heteroptera</taxon>
        <taxon>Panheteroptera</taxon>
        <taxon>Pentatomomorpha</taxon>
        <taxon>Pentatomoidea</taxon>
        <taxon>Pentatomidae</taxon>
        <taxon>Pentatominae</taxon>
        <taxon>Nezara</taxon>
    </lineage>
</organism>
<keyword evidence="11 13" id="KW-0472">Membrane</keyword>
<dbReference type="SMART" id="SM00382">
    <property type="entry name" value="AAA"/>
    <property type="match status" value="2"/>
</dbReference>
<feature type="transmembrane region" description="Helical" evidence="13">
    <location>
        <begin position="140"/>
        <end position="158"/>
    </location>
</feature>
<dbReference type="GO" id="GO:0005524">
    <property type="term" value="F:ATP binding"/>
    <property type="evidence" value="ECO:0007669"/>
    <property type="project" value="UniProtKB-KW"/>
</dbReference>
<gene>
    <name evidence="16" type="ORF">NEZAVI_LOCUS12650</name>
</gene>
<evidence type="ECO:0000256" key="3">
    <source>
        <dbReference type="ARBA" id="ARBA00012191"/>
    </source>
</evidence>
<feature type="transmembrane region" description="Helical" evidence="13">
    <location>
        <begin position="439"/>
        <end position="457"/>
    </location>
</feature>
<dbReference type="InterPro" id="IPR003439">
    <property type="entry name" value="ABC_transporter-like_ATP-bd"/>
</dbReference>
<dbReference type="Gene3D" id="3.40.50.300">
    <property type="entry name" value="P-loop containing nucleotide triphosphate hydrolases"/>
    <property type="match status" value="2"/>
</dbReference>
<proteinExistence type="inferred from homology"/>
<feature type="transmembrane region" description="Helical" evidence="13">
    <location>
        <begin position="1184"/>
        <end position="1206"/>
    </location>
</feature>
<evidence type="ECO:0000313" key="17">
    <source>
        <dbReference type="Proteomes" id="UP001152798"/>
    </source>
</evidence>
<accession>A0A9P0HM10</accession>
<feature type="transmembrane region" description="Helical" evidence="13">
    <location>
        <begin position="575"/>
        <end position="599"/>
    </location>
</feature>
<feature type="transmembrane region" description="Helical" evidence="13">
    <location>
        <begin position="36"/>
        <end position="62"/>
    </location>
</feature>
<dbReference type="PROSITE" id="PS50929">
    <property type="entry name" value="ABC_TM1F"/>
    <property type="match status" value="2"/>
</dbReference>
<comment type="subcellular location">
    <subcellularLocation>
        <location evidence="1">Membrane</location>
        <topology evidence="1">Multi-pass membrane protein</topology>
    </subcellularLocation>
</comment>
<evidence type="ECO:0000256" key="11">
    <source>
        <dbReference type="ARBA" id="ARBA00023136"/>
    </source>
</evidence>
<dbReference type="SUPFAM" id="SSF90123">
    <property type="entry name" value="ABC transporter transmembrane region"/>
    <property type="match status" value="2"/>
</dbReference>
<dbReference type="GO" id="GO:0008559">
    <property type="term" value="F:ABC-type xenobiotic transporter activity"/>
    <property type="evidence" value="ECO:0007669"/>
    <property type="project" value="UniProtKB-EC"/>
</dbReference>
<dbReference type="Pfam" id="PF00664">
    <property type="entry name" value="ABC_membrane"/>
    <property type="match status" value="2"/>
</dbReference>
<dbReference type="Proteomes" id="UP001152798">
    <property type="component" value="Chromosome 6"/>
</dbReference>
<evidence type="ECO:0000259" key="15">
    <source>
        <dbReference type="PROSITE" id="PS50929"/>
    </source>
</evidence>
<evidence type="ECO:0000256" key="4">
    <source>
        <dbReference type="ARBA" id="ARBA00022448"/>
    </source>
</evidence>
<evidence type="ECO:0000256" key="9">
    <source>
        <dbReference type="ARBA" id="ARBA00022967"/>
    </source>
</evidence>
<dbReference type="OrthoDB" id="6500128at2759"/>
<feature type="transmembrane region" description="Helical" evidence="13">
    <location>
        <begin position="542"/>
        <end position="569"/>
    </location>
</feature>
<dbReference type="PROSITE" id="PS00211">
    <property type="entry name" value="ABC_TRANSPORTER_1"/>
    <property type="match status" value="2"/>
</dbReference>
<evidence type="ECO:0000256" key="1">
    <source>
        <dbReference type="ARBA" id="ARBA00004141"/>
    </source>
</evidence>
<evidence type="ECO:0000313" key="16">
    <source>
        <dbReference type="EMBL" id="CAH1404197.1"/>
    </source>
</evidence>
<evidence type="ECO:0000256" key="8">
    <source>
        <dbReference type="ARBA" id="ARBA00022840"/>
    </source>
</evidence>
<evidence type="ECO:0000256" key="5">
    <source>
        <dbReference type="ARBA" id="ARBA00022692"/>
    </source>
</evidence>
<dbReference type="InterPro" id="IPR011527">
    <property type="entry name" value="ABC1_TM_dom"/>
</dbReference>
<dbReference type="InterPro" id="IPR050173">
    <property type="entry name" value="ABC_transporter_C-like"/>
</dbReference>
<feature type="transmembrane region" description="Helical" evidence="13">
    <location>
        <begin position="463"/>
        <end position="486"/>
    </location>
</feature>
<dbReference type="InterPro" id="IPR027417">
    <property type="entry name" value="P-loop_NTPase"/>
</dbReference>
<reference evidence="16" key="1">
    <citation type="submission" date="2022-01" db="EMBL/GenBank/DDBJ databases">
        <authorList>
            <person name="King R."/>
        </authorList>
    </citation>
    <scope>NUCLEOTIDE SEQUENCE</scope>
</reference>
<keyword evidence="4" id="KW-0813">Transport</keyword>
<comment type="similarity">
    <text evidence="2">Belongs to the ABC transporter superfamily. ABCC family. Conjugate transporter (TC 3.A.1.208) subfamily.</text>
</comment>
<dbReference type="CDD" id="cd03244">
    <property type="entry name" value="ABCC_MRP_domain2"/>
    <property type="match status" value="1"/>
</dbReference>
<dbReference type="CDD" id="cd18598">
    <property type="entry name" value="ABC_6TM_MRP7_D1_like"/>
    <property type="match status" value="1"/>
</dbReference>
<dbReference type="SUPFAM" id="SSF52540">
    <property type="entry name" value="P-loop containing nucleoside triphosphate hydrolases"/>
    <property type="match status" value="2"/>
</dbReference>
<dbReference type="FunFam" id="3.40.50.300:FF:000997">
    <property type="entry name" value="Multidrug resistance-associated protein 1"/>
    <property type="match status" value="1"/>
</dbReference>
<feature type="transmembrane region" description="Helical" evidence="13">
    <location>
        <begin position="967"/>
        <end position="992"/>
    </location>
</feature>
<dbReference type="FunFam" id="1.20.1560.10:FF:000037">
    <property type="entry name" value="ATP-binding cassette subfamily C member 10"/>
    <property type="match status" value="1"/>
</dbReference>
<feature type="transmembrane region" description="Helical" evidence="13">
    <location>
        <begin position="1152"/>
        <end position="1172"/>
    </location>
</feature>
<dbReference type="InterPro" id="IPR036640">
    <property type="entry name" value="ABC1_TM_sf"/>
</dbReference>
<feature type="transmembrane region" description="Helical" evidence="13">
    <location>
        <begin position="1042"/>
        <end position="1060"/>
    </location>
</feature>
<dbReference type="CDD" id="cd03250">
    <property type="entry name" value="ABCC_MRP_domain1"/>
    <property type="match status" value="1"/>
</dbReference>
<dbReference type="GO" id="GO:0016020">
    <property type="term" value="C:membrane"/>
    <property type="evidence" value="ECO:0007669"/>
    <property type="project" value="UniProtKB-SubCell"/>
</dbReference>